<proteinExistence type="predicted"/>
<feature type="domain" description="Disease resistance protein winged helix" evidence="1">
    <location>
        <begin position="1"/>
        <end position="75"/>
    </location>
</feature>
<gene>
    <name evidence="2" type="ORF">LUZ63_016772</name>
</gene>
<organism evidence="2 3">
    <name type="scientific">Rhynchospora breviuscula</name>
    <dbReference type="NCBI Taxonomy" id="2022672"/>
    <lineage>
        <taxon>Eukaryota</taxon>
        <taxon>Viridiplantae</taxon>
        <taxon>Streptophyta</taxon>
        <taxon>Embryophyta</taxon>
        <taxon>Tracheophyta</taxon>
        <taxon>Spermatophyta</taxon>
        <taxon>Magnoliopsida</taxon>
        <taxon>Liliopsida</taxon>
        <taxon>Poales</taxon>
        <taxon>Cyperaceae</taxon>
        <taxon>Cyperoideae</taxon>
        <taxon>Rhynchosporeae</taxon>
        <taxon>Rhynchospora</taxon>
    </lineage>
</organism>
<dbReference type="GO" id="GO:0098542">
    <property type="term" value="P:defense response to other organism"/>
    <property type="evidence" value="ECO:0007669"/>
    <property type="project" value="TreeGrafter"/>
</dbReference>
<dbReference type="EMBL" id="JAMQYH010000005">
    <property type="protein sequence ID" value="KAJ1685382.1"/>
    <property type="molecule type" value="Genomic_DNA"/>
</dbReference>
<dbReference type="Gene3D" id="3.80.10.10">
    <property type="entry name" value="Ribonuclease Inhibitor"/>
    <property type="match status" value="1"/>
</dbReference>
<dbReference type="AlphaFoldDB" id="A0A9Q0C1E4"/>
<accession>A0A9Q0C1E4</accession>
<dbReference type="Proteomes" id="UP001151287">
    <property type="component" value="Unassembled WGS sequence"/>
</dbReference>
<protein>
    <recommendedName>
        <fullName evidence="1">Disease resistance protein winged helix domain-containing protein</fullName>
    </recommendedName>
</protein>
<evidence type="ECO:0000313" key="2">
    <source>
        <dbReference type="EMBL" id="KAJ1685382.1"/>
    </source>
</evidence>
<dbReference type="PANTHER" id="PTHR23155">
    <property type="entry name" value="DISEASE RESISTANCE PROTEIN RP"/>
    <property type="match status" value="1"/>
</dbReference>
<dbReference type="PANTHER" id="PTHR23155:SF1071">
    <property type="entry name" value="DISEASE RESISTANCE RPP13-LIKE PROTEIN 1"/>
    <property type="match status" value="1"/>
</dbReference>
<comment type="caution">
    <text evidence="2">The sequence shown here is derived from an EMBL/GenBank/DDBJ whole genome shotgun (WGS) entry which is preliminary data.</text>
</comment>
<dbReference type="OrthoDB" id="681658at2759"/>
<sequence>MFPRDHIYSAEELVKLWISQGYVQTNGLKNAEKIGFEYAKQLWQRSFFQGEYERNEYIEKEFYYFSLHDMVHDLARFNSGRVCYSIEGNMVPKFPEELYHLYVNRWIKFPPPSKFATLRSFIVKDIIVKDNAVASLGAFNFSEAQNLRALQLCRLVNLESHFLFAKLKHLRYLSINMGYLVRLSECICYLYNLQYLTLNCCPPNQRVTRMYRKSC</sequence>
<dbReference type="InterPro" id="IPR044974">
    <property type="entry name" value="Disease_R_plants"/>
</dbReference>
<name>A0A9Q0C1E4_9POAL</name>
<evidence type="ECO:0000313" key="3">
    <source>
        <dbReference type="Proteomes" id="UP001151287"/>
    </source>
</evidence>
<reference evidence="2" key="1">
    <citation type="journal article" date="2022" name="Cell">
        <title>Repeat-based holocentromeres influence genome architecture and karyotype evolution.</title>
        <authorList>
            <person name="Hofstatter P.G."/>
            <person name="Thangavel G."/>
            <person name="Lux T."/>
            <person name="Neumann P."/>
            <person name="Vondrak T."/>
            <person name="Novak P."/>
            <person name="Zhang M."/>
            <person name="Costa L."/>
            <person name="Castellani M."/>
            <person name="Scott A."/>
            <person name="Toegelov H."/>
            <person name="Fuchs J."/>
            <person name="Mata-Sucre Y."/>
            <person name="Dias Y."/>
            <person name="Vanzela A.L.L."/>
            <person name="Huettel B."/>
            <person name="Almeida C.C.S."/>
            <person name="Simkova H."/>
            <person name="Souza G."/>
            <person name="Pedrosa-Harand A."/>
            <person name="Macas J."/>
            <person name="Mayer K.F.X."/>
            <person name="Houben A."/>
            <person name="Marques A."/>
        </authorList>
    </citation>
    <scope>NUCLEOTIDE SEQUENCE</scope>
    <source>
        <strain evidence="2">RhyBre1mFocal</strain>
    </source>
</reference>
<evidence type="ECO:0000259" key="1">
    <source>
        <dbReference type="Pfam" id="PF23559"/>
    </source>
</evidence>
<dbReference type="Pfam" id="PF23559">
    <property type="entry name" value="WHD_DRP"/>
    <property type="match status" value="1"/>
</dbReference>
<keyword evidence="3" id="KW-1185">Reference proteome</keyword>
<dbReference type="SUPFAM" id="SSF52058">
    <property type="entry name" value="L domain-like"/>
    <property type="match status" value="1"/>
</dbReference>
<dbReference type="InterPro" id="IPR058922">
    <property type="entry name" value="WHD_DRP"/>
</dbReference>
<dbReference type="InterPro" id="IPR032675">
    <property type="entry name" value="LRR_dom_sf"/>
</dbReference>